<feature type="transmembrane region" description="Helical" evidence="1">
    <location>
        <begin position="246"/>
        <end position="268"/>
    </location>
</feature>
<reference evidence="2" key="2">
    <citation type="journal article" date="2021" name="PeerJ">
        <title>Extensive microbial diversity within the chicken gut microbiome revealed by metagenomics and culture.</title>
        <authorList>
            <person name="Gilroy R."/>
            <person name="Ravi A."/>
            <person name="Getino M."/>
            <person name="Pursley I."/>
            <person name="Horton D.L."/>
            <person name="Alikhan N.F."/>
            <person name="Baker D."/>
            <person name="Gharbi K."/>
            <person name="Hall N."/>
            <person name="Watson M."/>
            <person name="Adriaenssens E.M."/>
            <person name="Foster-Nyarko E."/>
            <person name="Jarju S."/>
            <person name="Secka A."/>
            <person name="Antonio M."/>
            <person name="Oren A."/>
            <person name="Chaudhuri R.R."/>
            <person name="La Ragione R."/>
            <person name="Hildebrand F."/>
            <person name="Pallen M.J."/>
        </authorList>
    </citation>
    <scope>NUCLEOTIDE SEQUENCE</scope>
    <source>
        <strain evidence="2">B1-16210</strain>
    </source>
</reference>
<feature type="transmembrane region" description="Helical" evidence="1">
    <location>
        <begin position="21"/>
        <end position="44"/>
    </location>
</feature>
<evidence type="ECO:0000313" key="3">
    <source>
        <dbReference type="Proteomes" id="UP000721442"/>
    </source>
</evidence>
<keyword evidence="1" id="KW-0812">Transmembrane</keyword>
<dbReference type="AlphaFoldDB" id="A0A940DEF2"/>
<sequence>MTKKPIVFSLVHEQSIFMTAIMGLLTFLAVVAFGIALAIGTGVVRWNSQWDLSATVQITNPANTDSVKKILDDNGDKIKSATEITTTEMHDLLRPWMSGGGDALENYLPKMYELQFNSSDDLDAVKQQIGTNARFLTHAQALHSSTAAGWKMILISSFVLLLTLGAIGLCISYIARNTALLHKRELEILNQIGATDSYVARQMQIIIAKICILAGAAGFAVAAPVLLLIIGAAHSARVGLMAMLGIYGWGWLALALLPIAIIIFAIWVTKRTTINILKNN</sequence>
<evidence type="ECO:0000313" key="2">
    <source>
        <dbReference type="EMBL" id="MBO8407078.1"/>
    </source>
</evidence>
<name>A0A940DEF2_9PROT</name>
<feature type="transmembrane region" description="Helical" evidence="1">
    <location>
        <begin position="210"/>
        <end position="234"/>
    </location>
</feature>
<proteinExistence type="predicted"/>
<gene>
    <name evidence="2" type="ORF">IAC77_01295</name>
</gene>
<evidence type="ECO:0008006" key="4">
    <source>
        <dbReference type="Google" id="ProtNLM"/>
    </source>
</evidence>
<keyword evidence="1" id="KW-1133">Transmembrane helix</keyword>
<comment type="caution">
    <text evidence="2">The sequence shown here is derived from an EMBL/GenBank/DDBJ whole genome shotgun (WGS) entry which is preliminary data.</text>
</comment>
<keyword evidence="1" id="KW-0472">Membrane</keyword>
<evidence type="ECO:0000256" key="1">
    <source>
        <dbReference type="SAM" id="Phobius"/>
    </source>
</evidence>
<dbReference type="EMBL" id="JADINE010000019">
    <property type="protein sequence ID" value="MBO8407078.1"/>
    <property type="molecule type" value="Genomic_DNA"/>
</dbReference>
<dbReference type="Proteomes" id="UP000721442">
    <property type="component" value="Unassembled WGS sequence"/>
</dbReference>
<organism evidence="2 3">
    <name type="scientific">Candidatus Enterousia excrementavium</name>
    <dbReference type="NCBI Taxonomy" id="2840789"/>
    <lineage>
        <taxon>Bacteria</taxon>
        <taxon>Pseudomonadati</taxon>
        <taxon>Pseudomonadota</taxon>
        <taxon>Alphaproteobacteria</taxon>
        <taxon>Candidatus Enterousia</taxon>
    </lineage>
</organism>
<protein>
    <recommendedName>
        <fullName evidence="4">Cell division protein FtsX</fullName>
    </recommendedName>
</protein>
<accession>A0A940DEF2</accession>
<reference evidence="2" key="1">
    <citation type="submission" date="2020-10" db="EMBL/GenBank/DDBJ databases">
        <authorList>
            <person name="Gilroy R."/>
        </authorList>
    </citation>
    <scope>NUCLEOTIDE SEQUENCE</scope>
    <source>
        <strain evidence="2">B1-16210</strain>
    </source>
</reference>
<feature type="transmembrane region" description="Helical" evidence="1">
    <location>
        <begin position="152"/>
        <end position="175"/>
    </location>
</feature>